<organism evidence="2 3">
    <name type="scientific">Acanthoscelides obtectus</name>
    <name type="common">Bean weevil</name>
    <name type="synonym">Bruchus obtectus</name>
    <dbReference type="NCBI Taxonomy" id="200917"/>
    <lineage>
        <taxon>Eukaryota</taxon>
        <taxon>Metazoa</taxon>
        <taxon>Ecdysozoa</taxon>
        <taxon>Arthropoda</taxon>
        <taxon>Hexapoda</taxon>
        <taxon>Insecta</taxon>
        <taxon>Pterygota</taxon>
        <taxon>Neoptera</taxon>
        <taxon>Endopterygota</taxon>
        <taxon>Coleoptera</taxon>
        <taxon>Polyphaga</taxon>
        <taxon>Cucujiformia</taxon>
        <taxon>Chrysomeloidea</taxon>
        <taxon>Chrysomelidae</taxon>
        <taxon>Bruchinae</taxon>
        <taxon>Bruchini</taxon>
        <taxon>Acanthoscelides</taxon>
    </lineage>
</organism>
<reference evidence="2" key="1">
    <citation type="submission" date="2022-03" db="EMBL/GenBank/DDBJ databases">
        <authorList>
            <person name="Sayadi A."/>
        </authorList>
    </citation>
    <scope>NUCLEOTIDE SEQUENCE</scope>
</reference>
<dbReference type="Proteomes" id="UP001152888">
    <property type="component" value="Unassembled WGS sequence"/>
</dbReference>
<keyword evidence="1" id="KW-0472">Membrane</keyword>
<dbReference type="EMBL" id="CAKOFQ010007190">
    <property type="protein sequence ID" value="CAH1994119.1"/>
    <property type="molecule type" value="Genomic_DNA"/>
</dbReference>
<evidence type="ECO:0000256" key="1">
    <source>
        <dbReference type="SAM" id="Phobius"/>
    </source>
</evidence>
<sequence length="98" mass="11677">MQQDCVSILRLGVRKYRITVVSKVCKICEVFFYELHLFCQLKSRLKYSLSALYQVQDNYLLWNLILTIKMALAMLTFISEIMRVITRITIFLKKLNLH</sequence>
<evidence type="ECO:0000313" key="3">
    <source>
        <dbReference type="Proteomes" id="UP001152888"/>
    </source>
</evidence>
<proteinExistence type="predicted"/>
<gene>
    <name evidence="2" type="ORF">ACAOBT_LOCUS21923</name>
</gene>
<protein>
    <submittedName>
        <fullName evidence="2">Uncharacterized protein</fullName>
    </submittedName>
</protein>
<dbReference type="AlphaFoldDB" id="A0A9P0LG72"/>
<name>A0A9P0LG72_ACAOB</name>
<comment type="caution">
    <text evidence="2">The sequence shown here is derived from an EMBL/GenBank/DDBJ whole genome shotgun (WGS) entry which is preliminary data.</text>
</comment>
<evidence type="ECO:0000313" key="2">
    <source>
        <dbReference type="EMBL" id="CAH1994119.1"/>
    </source>
</evidence>
<keyword evidence="1" id="KW-0812">Transmembrane</keyword>
<keyword evidence="1" id="KW-1133">Transmembrane helix</keyword>
<keyword evidence="3" id="KW-1185">Reference proteome</keyword>
<feature type="transmembrane region" description="Helical" evidence="1">
    <location>
        <begin position="59"/>
        <end position="78"/>
    </location>
</feature>
<accession>A0A9P0LG72</accession>